<sequence length="142" mass="16180">MLDTLLNLLVHQANRQQKKWDEEVHILIQRFVRSVIRLFVMVILLAPNANELYLFVWALSNYRPASSANEDSNSISYSILSYSGADKHHSSTYTSADVLPLSVRPHLLNSEAELDVLFLRHTAQDLCIGTFVASGLFLQIWH</sequence>
<dbReference type="AlphaFoldDB" id="A0A1I8BZK1"/>
<organism evidence="1 2">
    <name type="scientific">Meloidogyne hapla</name>
    <name type="common">Root-knot nematode worm</name>
    <dbReference type="NCBI Taxonomy" id="6305"/>
    <lineage>
        <taxon>Eukaryota</taxon>
        <taxon>Metazoa</taxon>
        <taxon>Ecdysozoa</taxon>
        <taxon>Nematoda</taxon>
        <taxon>Chromadorea</taxon>
        <taxon>Rhabditida</taxon>
        <taxon>Tylenchina</taxon>
        <taxon>Tylenchomorpha</taxon>
        <taxon>Tylenchoidea</taxon>
        <taxon>Meloidogynidae</taxon>
        <taxon>Meloidogyninae</taxon>
        <taxon>Meloidogyne</taxon>
    </lineage>
</organism>
<name>A0A1I8BZK1_MELHA</name>
<dbReference type="Proteomes" id="UP000095281">
    <property type="component" value="Unplaced"/>
</dbReference>
<accession>A0A1I8BZK1</accession>
<proteinExistence type="predicted"/>
<evidence type="ECO:0000313" key="2">
    <source>
        <dbReference type="WBParaSite" id="MhA1_Contig777.frz3.gene1"/>
    </source>
</evidence>
<keyword evidence="1" id="KW-1185">Reference proteome</keyword>
<reference evidence="2" key="1">
    <citation type="submission" date="2016-11" db="UniProtKB">
        <authorList>
            <consortium name="WormBaseParasite"/>
        </authorList>
    </citation>
    <scope>IDENTIFICATION</scope>
</reference>
<dbReference type="WBParaSite" id="MhA1_Contig777.frz3.gene1">
    <property type="protein sequence ID" value="MhA1_Contig777.frz3.gene1"/>
    <property type="gene ID" value="MhA1_Contig777.frz3.gene1"/>
</dbReference>
<evidence type="ECO:0000313" key="1">
    <source>
        <dbReference type="Proteomes" id="UP000095281"/>
    </source>
</evidence>
<protein>
    <submittedName>
        <fullName evidence="2">Pex2_Pex12 domain-containing protein</fullName>
    </submittedName>
</protein>